<accession>A0A1L3ZRQ3</accession>
<sequence length="108" mass="12289">MSLLDSFGYVRSECRILESVGYERKIKALVREVERRRRVYPAIVESGKASQADVDEEIAAMEAILSDYWDKLLTIQIGGAAQELERRRRCLDAGIDPLTFQEPQEKAA</sequence>
<protein>
    <submittedName>
        <fullName evidence="1">Uncharacterized protein</fullName>
    </submittedName>
</protein>
<name>A0A1L3ZRQ3_9SPHN</name>
<dbReference type="RefSeq" id="WP_072595880.1">
    <property type="nucleotide sequence ID" value="NZ_CP018221.1"/>
</dbReference>
<dbReference type="KEGG" id="sphj:BSL82_02445"/>
<dbReference type="EMBL" id="CP018221">
    <property type="protein sequence ID" value="API58307.1"/>
    <property type="molecule type" value="Genomic_DNA"/>
</dbReference>
<organism evidence="1 2">
    <name type="scientific">Tardibacter chloracetimidivorans</name>
    <dbReference type="NCBI Taxonomy" id="1921510"/>
    <lineage>
        <taxon>Bacteria</taxon>
        <taxon>Pseudomonadati</taxon>
        <taxon>Pseudomonadota</taxon>
        <taxon>Alphaproteobacteria</taxon>
        <taxon>Sphingomonadales</taxon>
        <taxon>Sphingomonadaceae</taxon>
        <taxon>Tardibacter</taxon>
    </lineage>
</organism>
<evidence type="ECO:0000313" key="2">
    <source>
        <dbReference type="Proteomes" id="UP000182063"/>
    </source>
</evidence>
<keyword evidence="2" id="KW-1185">Reference proteome</keyword>
<reference evidence="2" key="1">
    <citation type="submission" date="2016-11" db="EMBL/GenBank/DDBJ databases">
        <title>Complete Genome Sequence of alachlor-degrading Sphingomonas sp. strain JJ-A5.</title>
        <authorList>
            <person name="Lee H."/>
            <person name="Ka J.-O."/>
        </authorList>
    </citation>
    <scope>NUCLEOTIDE SEQUENCE [LARGE SCALE GENOMIC DNA]</scope>
    <source>
        <strain evidence="2">JJ-A5</strain>
    </source>
</reference>
<dbReference type="Proteomes" id="UP000182063">
    <property type="component" value="Chromosome"/>
</dbReference>
<dbReference type="AlphaFoldDB" id="A0A1L3ZRQ3"/>
<gene>
    <name evidence="1" type="ORF">BSL82_02445</name>
</gene>
<evidence type="ECO:0000313" key="1">
    <source>
        <dbReference type="EMBL" id="API58307.1"/>
    </source>
</evidence>
<proteinExistence type="predicted"/>
<dbReference type="STRING" id="1921510.BSL82_02445"/>